<dbReference type="InParanoid" id="A0A1S0U3G2"/>
<feature type="non-terminal residue" evidence="1">
    <location>
        <position position="1"/>
    </location>
</feature>
<accession>A0A1S0U3G2</accession>
<dbReference type="RefSeq" id="XP_003139402.1">
    <property type="nucleotide sequence ID" value="XM_003139354.1"/>
</dbReference>
<name>A0A1S0U3G2_LOALO</name>
<evidence type="ECO:0000313" key="1">
    <source>
        <dbReference type="EMBL" id="EFO24666.1"/>
    </source>
</evidence>
<gene>
    <name evidence="1" type="ORF">LOAG_03817</name>
</gene>
<dbReference type="AlphaFoldDB" id="A0A1S0U3G2"/>
<proteinExistence type="predicted"/>
<reference evidence="1" key="1">
    <citation type="submission" date="2012-04" db="EMBL/GenBank/DDBJ databases">
        <title>The Genome Sequence of Loa loa.</title>
        <authorList>
            <consortium name="The Broad Institute Genome Sequencing Platform"/>
            <consortium name="Broad Institute Genome Sequencing Center for Infectious Disease"/>
            <person name="Nutman T.B."/>
            <person name="Fink D.L."/>
            <person name="Russ C."/>
            <person name="Young S."/>
            <person name="Zeng Q."/>
            <person name="Gargeya S."/>
            <person name="Alvarado L."/>
            <person name="Berlin A."/>
            <person name="Chapman S.B."/>
            <person name="Chen Z."/>
            <person name="Freedman E."/>
            <person name="Gellesch M."/>
            <person name="Goldberg J."/>
            <person name="Griggs A."/>
            <person name="Gujja S."/>
            <person name="Heilman E.R."/>
            <person name="Heiman D."/>
            <person name="Howarth C."/>
            <person name="Mehta T."/>
            <person name="Neiman D."/>
            <person name="Pearson M."/>
            <person name="Roberts A."/>
            <person name="Saif S."/>
            <person name="Shea T."/>
            <person name="Shenoy N."/>
            <person name="Sisk P."/>
            <person name="Stolte C."/>
            <person name="Sykes S."/>
            <person name="White J."/>
            <person name="Yandava C."/>
            <person name="Haas B."/>
            <person name="Henn M.R."/>
            <person name="Nusbaum C."/>
            <person name="Birren B."/>
        </authorList>
    </citation>
    <scope>NUCLEOTIDE SEQUENCE [LARGE SCALE GENOMIC DNA]</scope>
</reference>
<sequence>DMVKQNDGEILGPLEIDVSEMATTTYGCDPEKLQRESAESLHHRCHPFSFHMKKNF</sequence>
<dbReference type="KEGG" id="loa:LOAG_03817"/>
<dbReference type="CTD" id="9941211"/>
<protein>
    <submittedName>
        <fullName evidence="1">Uncharacterized protein</fullName>
    </submittedName>
</protein>
<dbReference type="GeneID" id="9941211"/>
<dbReference type="EMBL" id="JH712153">
    <property type="protein sequence ID" value="EFO24666.1"/>
    <property type="molecule type" value="Genomic_DNA"/>
</dbReference>
<organism evidence="1">
    <name type="scientific">Loa loa</name>
    <name type="common">Eye worm</name>
    <name type="synonym">Filaria loa</name>
    <dbReference type="NCBI Taxonomy" id="7209"/>
    <lineage>
        <taxon>Eukaryota</taxon>
        <taxon>Metazoa</taxon>
        <taxon>Ecdysozoa</taxon>
        <taxon>Nematoda</taxon>
        <taxon>Chromadorea</taxon>
        <taxon>Rhabditida</taxon>
        <taxon>Spirurina</taxon>
        <taxon>Spiruromorpha</taxon>
        <taxon>Filarioidea</taxon>
        <taxon>Onchocercidae</taxon>
        <taxon>Loa</taxon>
    </lineage>
</organism>